<dbReference type="InterPro" id="IPR005123">
    <property type="entry name" value="Oxoglu/Fe-dep_dioxygenase_dom"/>
</dbReference>
<dbReference type="PROSITE" id="PS51471">
    <property type="entry name" value="FE2OG_OXY"/>
    <property type="match status" value="1"/>
</dbReference>
<keyword evidence="2" id="KW-0408">Iron</keyword>
<dbReference type="GO" id="GO:0046872">
    <property type="term" value="F:metal ion binding"/>
    <property type="evidence" value="ECO:0007669"/>
    <property type="project" value="UniProtKB-KW"/>
</dbReference>
<evidence type="ECO:0000256" key="2">
    <source>
        <dbReference type="RuleBase" id="RU003682"/>
    </source>
</evidence>
<reference evidence="4" key="1">
    <citation type="journal article" date="2023" name="Mol. Biol. Evol.">
        <title>Third-Generation Sequencing Reveals the Adaptive Role of the Epigenome in Three Deep-Sea Polychaetes.</title>
        <authorList>
            <person name="Perez M."/>
            <person name="Aroh O."/>
            <person name="Sun Y."/>
            <person name="Lan Y."/>
            <person name="Juniper S.K."/>
            <person name="Young C.R."/>
            <person name="Angers B."/>
            <person name="Qian P.Y."/>
        </authorList>
    </citation>
    <scope>NUCLEOTIDE SEQUENCE</scope>
    <source>
        <strain evidence="4">R07B-5</strain>
    </source>
</reference>
<dbReference type="SUPFAM" id="SSF51197">
    <property type="entry name" value="Clavaminate synthase-like"/>
    <property type="match status" value="1"/>
</dbReference>
<accession>A0AAD9L2U7</accession>
<dbReference type="FunFam" id="2.60.120.590:FF:000019">
    <property type="entry name" value="DNA N6-methyl adenine demethylase"/>
    <property type="match status" value="1"/>
</dbReference>
<evidence type="ECO:0000313" key="4">
    <source>
        <dbReference type="EMBL" id="KAK2181378.1"/>
    </source>
</evidence>
<keyword evidence="5" id="KW-1185">Reference proteome</keyword>
<dbReference type="GO" id="GO:0070988">
    <property type="term" value="P:demethylation"/>
    <property type="evidence" value="ECO:0007669"/>
    <property type="project" value="InterPro"/>
</dbReference>
<dbReference type="InterPro" id="IPR037151">
    <property type="entry name" value="AlkB-like_sf"/>
</dbReference>
<feature type="domain" description="Fe2OG dioxygenase" evidence="3">
    <location>
        <begin position="152"/>
        <end position="247"/>
    </location>
</feature>
<evidence type="ECO:0000313" key="5">
    <source>
        <dbReference type="Proteomes" id="UP001209878"/>
    </source>
</evidence>
<dbReference type="Proteomes" id="UP001209878">
    <property type="component" value="Unassembled WGS sequence"/>
</dbReference>
<dbReference type="InterPro" id="IPR032857">
    <property type="entry name" value="ALKBH4"/>
</dbReference>
<dbReference type="PANTHER" id="PTHR12463:SF0">
    <property type="entry name" value="ALPHA-KETOGLUTARATE-DEPENDENT DIOXYGENASE ALKB HOMOLOG 4"/>
    <property type="match status" value="1"/>
</dbReference>
<dbReference type="GO" id="GO:0016491">
    <property type="term" value="F:oxidoreductase activity"/>
    <property type="evidence" value="ECO:0007669"/>
    <property type="project" value="UniProtKB-KW"/>
</dbReference>
<keyword evidence="2" id="KW-0560">Oxidoreductase</keyword>
<dbReference type="GO" id="GO:0032451">
    <property type="term" value="F:demethylase activity"/>
    <property type="evidence" value="ECO:0007669"/>
    <property type="project" value="TreeGrafter"/>
</dbReference>
<evidence type="ECO:0000259" key="3">
    <source>
        <dbReference type="PROSITE" id="PS51471"/>
    </source>
</evidence>
<comment type="similarity">
    <text evidence="2">Belongs to the iron/ascorbate-dependent oxidoreductase family.</text>
</comment>
<comment type="caution">
    <text evidence="4">The sequence shown here is derived from an EMBL/GenBank/DDBJ whole genome shotgun (WGS) entry which is preliminary data.</text>
</comment>
<organism evidence="4 5">
    <name type="scientific">Ridgeia piscesae</name>
    <name type="common">Tubeworm</name>
    <dbReference type="NCBI Taxonomy" id="27915"/>
    <lineage>
        <taxon>Eukaryota</taxon>
        <taxon>Metazoa</taxon>
        <taxon>Spiralia</taxon>
        <taxon>Lophotrochozoa</taxon>
        <taxon>Annelida</taxon>
        <taxon>Polychaeta</taxon>
        <taxon>Sedentaria</taxon>
        <taxon>Canalipalpata</taxon>
        <taxon>Sabellida</taxon>
        <taxon>Siboglinidae</taxon>
        <taxon>Ridgeia</taxon>
    </lineage>
</organism>
<dbReference type="Gene3D" id="2.60.120.590">
    <property type="entry name" value="Alpha-ketoglutarate-dependent dioxygenase AlkB-like"/>
    <property type="match status" value="1"/>
</dbReference>
<evidence type="ECO:0000256" key="1">
    <source>
        <dbReference type="ARBA" id="ARBA00001954"/>
    </source>
</evidence>
<comment type="cofactor">
    <cofactor evidence="1">
        <name>Fe(2+)</name>
        <dbReference type="ChEBI" id="CHEBI:29033"/>
    </cofactor>
</comment>
<proteinExistence type="inferred from homology"/>
<sequence length="285" mass="32247">MEPKCACKGIRTCLACENFKPKEPPCSGVHKFNEQGPQKKYIYCDSCKKAWLPSGEEGIGQHPNHIGQSIEFLGIEMIRDFVTEEEEVWLREEVDKTPWVDSQSGRRKQDYGPKVNFKKRKLRMSVFSGMPSLSRMLVDRMSLHSVLDGFIPVELCNLEYTPERGSSIDPHFDDFWIWGDRLVTLNLLSDTVHTMTMDSLPDVEVAVVLPQRSLIVVGGDARYKWKHGIHRFDITSRRLAMTFRELPSAYLTGGEHADVGAELIKRSLTFNGVAVGAGDSNKAEQ</sequence>
<dbReference type="AlphaFoldDB" id="A0AAD9L2U7"/>
<gene>
    <name evidence="4" type="ORF">NP493_401g03025</name>
</gene>
<dbReference type="PANTHER" id="PTHR12463">
    <property type="entry name" value="OXYGENASE-RELATED"/>
    <property type="match status" value="1"/>
</dbReference>
<dbReference type="EMBL" id="JAODUO010000401">
    <property type="protein sequence ID" value="KAK2181378.1"/>
    <property type="molecule type" value="Genomic_DNA"/>
</dbReference>
<keyword evidence="2" id="KW-0479">Metal-binding</keyword>
<name>A0AAD9L2U7_RIDPI</name>
<protein>
    <recommendedName>
        <fullName evidence="3">Fe2OG dioxygenase domain-containing protein</fullName>
    </recommendedName>
</protein>